<dbReference type="RefSeq" id="WP_027707930.1">
    <property type="nucleotide sequence ID" value="NZ_NDXW01000001.1"/>
</dbReference>
<gene>
    <name evidence="3" type="ORF">B9G39_08635</name>
</gene>
<dbReference type="EMBL" id="NDXW01000001">
    <property type="protein sequence ID" value="RDH43501.1"/>
    <property type="molecule type" value="Genomic_DNA"/>
</dbReference>
<evidence type="ECO:0000259" key="2">
    <source>
        <dbReference type="Pfam" id="PF20303"/>
    </source>
</evidence>
<protein>
    <recommendedName>
        <fullName evidence="2">YEATS-Like-Associating Three TM domain-containing protein</fullName>
    </recommendedName>
</protein>
<feature type="transmembrane region" description="Helical" evidence="1">
    <location>
        <begin position="6"/>
        <end position="26"/>
    </location>
</feature>
<evidence type="ECO:0000313" key="3">
    <source>
        <dbReference type="EMBL" id="RDH43501.1"/>
    </source>
</evidence>
<organism evidence="3 4">
    <name type="scientific">Zooshikella ganghwensis</name>
    <dbReference type="NCBI Taxonomy" id="202772"/>
    <lineage>
        <taxon>Bacteria</taxon>
        <taxon>Pseudomonadati</taxon>
        <taxon>Pseudomonadota</taxon>
        <taxon>Gammaproteobacteria</taxon>
        <taxon>Oceanospirillales</taxon>
        <taxon>Zooshikellaceae</taxon>
        <taxon>Zooshikella</taxon>
    </lineage>
</organism>
<comment type="caution">
    <text evidence="3">The sequence shown here is derived from an EMBL/GenBank/DDBJ whole genome shotgun (WGS) entry which is preliminary data.</text>
</comment>
<keyword evidence="1" id="KW-1133">Transmembrane helix</keyword>
<dbReference type="Pfam" id="PF20303">
    <property type="entry name" value="YLATT"/>
    <property type="match status" value="1"/>
</dbReference>
<proteinExistence type="predicted"/>
<dbReference type="Proteomes" id="UP000257039">
    <property type="component" value="Unassembled WGS sequence"/>
</dbReference>
<accession>A0A4V1INF0</accession>
<dbReference type="AlphaFoldDB" id="A0A4V1INF0"/>
<keyword evidence="1" id="KW-0812">Transmembrane</keyword>
<keyword evidence="1" id="KW-0472">Membrane</keyword>
<keyword evidence="4" id="KW-1185">Reference proteome</keyword>
<feature type="transmembrane region" description="Helical" evidence="1">
    <location>
        <begin position="71"/>
        <end position="90"/>
    </location>
</feature>
<reference evidence="3 4" key="1">
    <citation type="submission" date="2017-04" db="EMBL/GenBank/DDBJ databases">
        <title>Draft genome sequence of Zooshikella ganghwensis VG4 isolated from Red Sea sediments.</title>
        <authorList>
            <person name="Rehman Z."/>
            <person name="Alam I."/>
            <person name="Kamau A."/>
            <person name="Bajic V."/>
            <person name="Leiknes T."/>
        </authorList>
    </citation>
    <scope>NUCLEOTIDE SEQUENCE [LARGE SCALE GENOMIC DNA]</scope>
    <source>
        <strain evidence="3 4">VG4</strain>
    </source>
</reference>
<sequence>MESHILLLAVVMLMAGIFGGLVNYYLYQRQGYDLTHLLRCIILGIGASFLVPVVLDLLSSSLVIDSQNDPSRLLIFTGFCLIAAICSRFVSTSHTERLLAEARLAQQQVTSIQHEFRRLQEEVVPLLELEIEQEHQGDNEGPISEDFELDMTASKVLKTLNSGQYIFRSVAGLCRDAELDEVNLEKTLHVLASRGLAGKITSKVGQRWFVTERGRRLLLQQ</sequence>
<feature type="transmembrane region" description="Helical" evidence="1">
    <location>
        <begin position="38"/>
        <end position="59"/>
    </location>
</feature>
<evidence type="ECO:0000313" key="4">
    <source>
        <dbReference type="Proteomes" id="UP000257039"/>
    </source>
</evidence>
<name>A0A4V1INF0_9GAMM</name>
<dbReference type="InterPro" id="IPR046890">
    <property type="entry name" value="YLATT"/>
</dbReference>
<feature type="domain" description="YEATS-Like-Associating Three TM" evidence="2">
    <location>
        <begin position="4"/>
        <end position="109"/>
    </location>
</feature>
<evidence type="ECO:0000256" key="1">
    <source>
        <dbReference type="SAM" id="Phobius"/>
    </source>
</evidence>